<organism evidence="3 4">
    <name type="scientific">Apiospora saccharicola</name>
    <dbReference type="NCBI Taxonomy" id="335842"/>
    <lineage>
        <taxon>Eukaryota</taxon>
        <taxon>Fungi</taxon>
        <taxon>Dikarya</taxon>
        <taxon>Ascomycota</taxon>
        <taxon>Pezizomycotina</taxon>
        <taxon>Sordariomycetes</taxon>
        <taxon>Xylariomycetidae</taxon>
        <taxon>Amphisphaeriales</taxon>
        <taxon>Apiosporaceae</taxon>
        <taxon>Apiospora</taxon>
    </lineage>
</organism>
<keyword evidence="4" id="KW-1185">Reference proteome</keyword>
<keyword evidence="1" id="KW-1133">Transmembrane helix</keyword>
<dbReference type="InterPro" id="IPR056119">
    <property type="entry name" value="DUF7702"/>
</dbReference>
<dbReference type="EMBL" id="JAQQWM010000002">
    <property type="protein sequence ID" value="KAK8077060.1"/>
    <property type="molecule type" value="Genomic_DNA"/>
</dbReference>
<dbReference type="PANTHER" id="PTHR42109">
    <property type="entry name" value="UNPLACED GENOMIC SCAFFOLD UM_SCAF_CONTIG_1.265, WHOLE GENOME SHOTGUN SEQUENCE"/>
    <property type="match status" value="1"/>
</dbReference>
<evidence type="ECO:0000256" key="1">
    <source>
        <dbReference type="SAM" id="Phobius"/>
    </source>
</evidence>
<feature type="domain" description="DUF7702" evidence="2">
    <location>
        <begin position="8"/>
        <end position="248"/>
    </location>
</feature>
<gene>
    <name evidence="3" type="ORF">PG996_003230</name>
</gene>
<keyword evidence="1" id="KW-0812">Transmembrane</keyword>
<evidence type="ECO:0000313" key="4">
    <source>
        <dbReference type="Proteomes" id="UP001446871"/>
    </source>
</evidence>
<keyword evidence="1" id="KW-0472">Membrane</keyword>
<feature type="transmembrane region" description="Helical" evidence="1">
    <location>
        <begin position="148"/>
        <end position="170"/>
    </location>
</feature>
<feature type="transmembrane region" description="Helical" evidence="1">
    <location>
        <begin position="114"/>
        <end position="133"/>
    </location>
</feature>
<protein>
    <recommendedName>
        <fullName evidence="2">DUF7702 domain-containing protein</fullName>
    </recommendedName>
</protein>
<accession>A0ABR1W3K5</accession>
<feature type="transmembrane region" description="Helical" evidence="1">
    <location>
        <begin position="225"/>
        <end position="247"/>
    </location>
</feature>
<name>A0ABR1W3K5_9PEZI</name>
<dbReference type="PANTHER" id="PTHR42109:SF2">
    <property type="entry name" value="INTEGRAL MEMBRANE PROTEIN"/>
    <property type="match status" value="1"/>
</dbReference>
<feature type="transmembrane region" description="Helical" evidence="1">
    <location>
        <begin position="38"/>
        <end position="55"/>
    </location>
</feature>
<evidence type="ECO:0000313" key="3">
    <source>
        <dbReference type="EMBL" id="KAK8077060.1"/>
    </source>
</evidence>
<feature type="transmembrane region" description="Helical" evidence="1">
    <location>
        <begin position="67"/>
        <end position="85"/>
    </location>
</feature>
<feature type="transmembrane region" description="Helical" evidence="1">
    <location>
        <begin position="6"/>
        <end position="26"/>
    </location>
</feature>
<proteinExistence type="predicted"/>
<reference evidence="3 4" key="1">
    <citation type="submission" date="2023-01" db="EMBL/GenBank/DDBJ databases">
        <title>Analysis of 21 Apiospora genomes using comparative genomics revels a genus with tremendous synthesis potential of carbohydrate active enzymes and secondary metabolites.</title>
        <authorList>
            <person name="Sorensen T."/>
        </authorList>
    </citation>
    <scope>NUCLEOTIDE SEQUENCE [LARGE SCALE GENOMIC DNA]</scope>
    <source>
        <strain evidence="3 4">CBS 83171</strain>
    </source>
</reference>
<sequence length="285" mass="31462">MDNAHRASAIVQIVFYAPMVPIMLYVGIRAWKYGPRRAWFPAMVFACVRLVGGALDLASKNDPKNNSLITATIILLNLGLVPLIMPFTPSPASCKPNLEASFPESKSKKRFIDVNRLLLLAAVALLSTAGGFTGDPEMANTQSILSKVAYFEFVVVLLALIAMAAWLNFWRRDRIQDGQIIYIQWLLIASPFLCIRAVFGVISVFEAAGANILTSVWSPMFGSALLFSLMALLPEYIVLCVFVYLGIHRVSTADRYGLVAQRGFFKRTGDTKPRADQSRSSMDMA</sequence>
<dbReference type="Proteomes" id="UP001446871">
    <property type="component" value="Unassembled WGS sequence"/>
</dbReference>
<evidence type="ECO:0000259" key="2">
    <source>
        <dbReference type="Pfam" id="PF24800"/>
    </source>
</evidence>
<feature type="transmembrane region" description="Helical" evidence="1">
    <location>
        <begin position="182"/>
        <end position="205"/>
    </location>
</feature>
<comment type="caution">
    <text evidence="3">The sequence shown here is derived from an EMBL/GenBank/DDBJ whole genome shotgun (WGS) entry which is preliminary data.</text>
</comment>
<dbReference type="Pfam" id="PF24800">
    <property type="entry name" value="DUF7702"/>
    <property type="match status" value="1"/>
</dbReference>